<dbReference type="InterPro" id="IPR020115">
    <property type="entry name" value="Fin"/>
</dbReference>
<sequence>MAVHYVCRHCRTPIGSLQQEGLTEARLGFHFLTPEERSDIIAYNANGDVTVRVACDFCREALEANPELLLVHSPLQ</sequence>
<evidence type="ECO:0000313" key="1">
    <source>
        <dbReference type="EMBL" id="EXX86329.1"/>
    </source>
</evidence>
<accession>A0A9W5S0B0</accession>
<evidence type="ECO:0000313" key="2">
    <source>
        <dbReference type="Proteomes" id="UP000053750"/>
    </source>
</evidence>
<keyword evidence="2" id="KW-1185">Reference proteome</keyword>
<protein>
    <recommendedName>
        <fullName evidence="3">Peptide ABC transporter permease</fullName>
    </recommendedName>
</protein>
<dbReference type="GO" id="GO:0010468">
    <property type="term" value="P:regulation of gene expression"/>
    <property type="evidence" value="ECO:0007669"/>
    <property type="project" value="InterPro"/>
</dbReference>
<dbReference type="OrthoDB" id="2084556at2"/>
<reference evidence="1 2" key="1">
    <citation type="submission" date="2014-02" db="EMBL/GenBank/DDBJ databases">
        <title>Genome sequence of Paenibacillus darwinianus reveals adaptive mechanisms for survival in Antarctic soils.</title>
        <authorList>
            <person name="Dsouza M."/>
            <person name="Taylor M.W."/>
            <person name="Turner S.J."/>
            <person name="Aislabie J."/>
        </authorList>
    </citation>
    <scope>NUCLEOTIDE SEQUENCE [LARGE SCALE GENOMIC DNA]</scope>
    <source>
        <strain evidence="1 2">CE1</strain>
    </source>
</reference>
<dbReference type="Pfam" id="PF10955">
    <property type="entry name" value="Fin"/>
    <property type="match status" value="1"/>
</dbReference>
<dbReference type="Proteomes" id="UP000053750">
    <property type="component" value="Unassembled WGS sequence"/>
</dbReference>
<dbReference type="AlphaFoldDB" id="A0A9W5S0B0"/>
<dbReference type="RefSeq" id="WP_036584074.1">
    <property type="nucleotide sequence ID" value="NZ_KK082140.1"/>
</dbReference>
<proteinExistence type="predicted"/>
<name>A0A9W5S0B0_9BACL</name>
<gene>
    <name evidence="1" type="ORF">BG53_06485</name>
</gene>
<dbReference type="EMBL" id="JFHU01000194">
    <property type="protein sequence ID" value="EXX86329.1"/>
    <property type="molecule type" value="Genomic_DNA"/>
</dbReference>
<evidence type="ECO:0008006" key="3">
    <source>
        <dbReference type="Google" id="ProtNLM"/>
    </source>
</evidence>
<comment type="caution">
    <text evidence="1">The sequence shown here is derived from an EMBL/GenBank/DDBJ whole genome shotgun (WGS) entry which is preliminary data.</text>
</comment>
<organism evidence="1 2">
    <name type="scientific">Paenibacillus darwinianus</name>
    <dbReference type="NCBI Taxonomy" id="1380763"/>
    <lineage>
        <taxon>Bacteria</taxon>
        <taxon>Bacillati</taxon>
        <taxon>Bacillota</taxon>
        <taxon>Bacilli</taxon>
        <taxon>Bacillales</taxon>
        <taxon>Paenibacillaceae</taxon>
        <taxon>Paenibacillus</taxon>
    </lineage>
</organism>